<protein>
    <submittedName>
        <fullName evidence="2">1966_t:CDS:1</fullName>
    </submittedName>
</protein>
<keyword evidence="1" id="KW-0472">Membrane</keyword>
<evidence type="ECO:0000256" key="1">
    <source>
        <dbReference type="SAM" id="Phobius"/>
    </source>
</evidence>
<keyword evidence="3" id="KW-1185">Reference proteome</keyword>
<name>A0A9N9JW65_9GLOM</name>
<dbReference type="Proteomes" id="UP000789405">
    <property type="component" value="Unassembled WGS sequence"/>
</dbReference>
<dbReference type="AlphaFoldDB" id="A0A9N9JW65"/>
<comment type="caution">
    <text evidence="2">The sequence shown here is derived from an EMBL/GenBank/DDBJ whole genome shotgun (WGS) entry which is preliminary data.</text>
</comment>
<reference evidence="2" key="1">
    <citation type="submission" date="2021-06" db="EMBL/GenBank/DDBJ databases">
        <authorList>
            <person name="Kallberg Y."/>
            <person name="Tangrot J."/>
            <person name="Rosling A."/>
        </authorList>
    </citation>
    <scope>NUCLEOTIDE SEQUENCE</scope>
    <source>
        <strain evidence="2">MA453B</strain>
    </source>
</reference>
<evidence type="ECO:0000313" key="3">
    <source>
        <dbReference type="Proteomes" id="UP000789405"/>
    </source>
</evidence>
<organism evidence="2 3">
    <name type="scientific">Dentiscutata erythropus</name>
    <dbReference type="NCBI Taxonomy" id="1348616"/>
    <lineage>
        <taxon>Eukaryota</taxon>
        <taxon>Fungi</taxon>
        <taxon>Fungi incertae sedis</taxon>
        <taxon>Mucoromycota</taxon>
        <taxon>Glomeromycotina</taxon>
        <taxon>Glomeromycetes</taxon>
        <taxon>Diversisporales</taxon>
        <taxon>Gigasporaceae</taxon>
        <taxon>Dentiscutata</taxon>
    </lineage>
</organism>
<keyword evidence="1" id="KW-1133">Transmembrane helix</keyword>
<feature type="non-terminal residue" evidence="2">
    <location>
        <position position="1"/>
    </location>
</feature>
<feature type="transmembrane region" description="Helical" evidence="1">
    <location>
        <begin position="54"/>
        <end position="74"/>
    </location>
</feature>
<gene>
    <name evidence="2" type="ORF">DERYTH_LOCUS23008</name>
</gene>
<keyword evidence="1" id="KW-0812">Transmembrane</keyword>
<dbReference type="EMBL" id="CAJVPY010033594">
    <property type="protein sequence ID" value="CAG8799117.1"/>
    <property type="molecule type" value="Genomic_DNA"/>
</dbReference>
<proteinExistence type="predicted"/>
<evidence type="ECO:0000313" key="2">
    <source>
        <dbReference type="EMBL" id="CAG8799117.1"/>
    </source>
</evidence>
<sequence>LRTVCLEVAWISRYLVIWVGFFCIFFVVFVSSSLEPQNCLEVAWISRYLGDSVGSSLFLVVHSELFVVFLWVLPVNSSFLGINLRWFSLDLSSVLFGSSMNSLLFLP</sequence>
<feature type="transmembrane region" description="Helical" evidence="1">
    <location>
        <begin position="12"/>
        <end position="34"/>
    </location>
</feature>
<feature type="non-terminal residue" evidence="2">
    <location>
        <position position="107"/>
    </location>
</feature>
<accession>A0A9N9JW65</accession>